<accession>A0A8K0G336</accession>
<dbReference type="AlphaFoldDB" id="A0A8K0G336"/>
<evidence type="ECO:0000313" key="3">
    <source>
        <dbReference type="EMBL" id="KAF2884054.1"/>
    </source>
</evidence>
<feature type="domain" description="Endonuclease/exonuclease/phosphatase" evidence="2">
    <location>
        <begin position="276"/>
        <end position="642"/>
    </location>
</feature>
<dbReference type="InterPro" id="IPR005135">
    <property type="entry name" value="Endo/exonuclease/phosphatase"/>
</dbReference>
<feature type="compositionally biased region" description="Polar residues" evidence="1">
    <location>
        <begin position="122"/>
        <end position="136"/>
    </location>
</feature>
<organism evidence="3 4">
    <name type="scientific">Ignelater luminosus</name>
    <name type="common">Cucubano</name>
    <name type="synonym">Pyrophorus luminosus</name>
    <dbReference type="NCBI Taxonomy" id="2038154"/>
    <lineage>
        <taxon>Eukaryota</taxon>
        <taxon>Metazoa</taxon>
        <taxon>Ecdysozoa</taxon>
        <taxon>Arthropoda</taxon>
        <taxon>Hexapoda</taxon>
        <taxon>Insecta</taxon>
        <taxon>Pterygota</taxon>
        <taxon>Neoptera</taxon>
        <taxon>Endopterygota</taxon>
        <taxon>Coleoptera</taxon>
        <taxon>Polyphaga</taxon>
        <taxon>Elateriformia</taxon>
        <taxon>Elateroidea</taxon>
        <taxon>Elateridae</taxon>
        <taxon>Agrypninae</taxon>
        <taxon>Pyrophorini</taxon>
        <taxon>Ignelater</taxon>
    </lineage>
</organism>
<gene>
    <name evidence="3" type="ORF">ILUMI_22119</name>
</gene>
<proteinExistence type="predicted"/>
<reference evidence="3" key="1">
    <citation type="submission" date="2019-08" db="EMBL/GenBank/DDBJ databases">
        <title>The genome of the North American firefly Photinus pyralis.</title>
        <authorList>
            <consortium name="Photinus pyralis genome working group"/>
            <person name="Fallon T.R."/>
            <person name="Sander Lower S.E."/>
            <person name="Weng J.-K."/>
        </authorList>
    </citation>
    <scope>NUCLEOTIDE SEQUENCE</scope>
    <source>
        <strain evidence="3">TRF0915ILg1</strain>
        <tissue evidence="3">Whole body</tissue>
    </source>
</reference>
<feature type="compositionally biased region" description="Basic and acidic residues" evidence="1">
    <location>
        <begin position="107"/>
        <end position="121"/>
    </location>
</feature>
<dbReference type="PANTHER" id="PTHR12121:SF34">
    <property type="entry name" value="PROTEIN ANGEL"/>
    <property type="match status" value="1"/>
</dbReference>
<evidence type="ECO:0000256" key="1">
    <source>
        <dbReference type="SAM" id="MobiDB-lite"/>
    </source>
</evidence>
<dbReference type="OrthoDB" id="10253982at2759"/>
<keyword evidence="4" id="KW-1185">Reference proteome</keyword>
<dbReference type="Gene3D" id="3.60.10.10">
    <property type="entry name" value="Endonuclease/exonuclease/phosphatase"/>
    <property type="match status" value="1"/>
</dbReference>
<dbReference type="InterPro" id="IPR036691">
    <property type="entry name" value="Endo/exonu/phosph_ase_sf"/>
</dbReference>
<dbReference type="InterPro" id="IPR050410">
    <property type="entry name" value="CCR4/nocturin_mRNA_transcr"/>
</dbReference>
<evidence type="ECO:0000313" key="4">
    <source>
        <dbReference type="Proteomes" id="UP000801492"/>
    </source>
</evidence>
<dbReference type="PANTHER" id="PTHR12121">
    <property type="entry name" value="CARBON CATABOLITE REPRESSOR PROTEIN 4"/>
    <property type="match status" value="1"/>
</dbReference>
<feature type="compositionally biased region" description="Polar residues" evidence="1">
    <location>
        <begin position="91"/>
        <end position="101"/>
    </location>
</feature>
<comment type="caution">
    <text evidence="3">The sequence shown here is derived from an EMBL/GenBank/DDBJ whole genome shotgun (WGS) entry which is preliminary data.</text>
</comment>
<dbReference type="EMBL" id="VTPC01090239">
    <property type="protein sequence ID" value="KAF2884054.1"/>
    <property type="molecule type" value="Genomic_DNA"/>
</dbReference>
<feature type="region of interest" description="Disordered" evidence="1">
    <location>
        <begin position="91"/>
        <end position="136"/>
    </location>
</feature>
<evidence type="ECO:0000259" key="2">
    <source>
        <dbReference type="Pfam" id="PF03372"/>
    </source>
</evidence>
<dbReference type="SUPFAM" id="SSF56219">
    <property type="entry name" value="DNase I-like"/>
    <property type="match status" value="1"/>
</dbReference>
<dbReference type="Pfam" id="PF03372">
    <property type="entry name" value="Exo_endo_phos"/>
    <property type="match status" value="1"/>
</dbReference>
<dbReference type="Proteomes" id="UP000801492">
    <property type="component" value="Unassembled WGS sequence"/>
</dbReference>
<dbReference type="GO" id="GO:0000175">
    <property type="term" value="F:3'-5'-RNA exonuclease activity"/>
    <property type="evidence" value="ECO:0007669"/>
    <property type="project" value="TreeGrafter"/>
</dbReference>
<sequence>MFSLKQTQWFSFRICNVNVCLLKSQLYNLEKVFSNGKLSLDNCFISVMRIKSSKLKKRSLHKIKLHIMAALTNSKNNKTILKAESSKKVQTKQCSSNSPANCVSGLRSKEEDIKTRHKESIRSFSDSSQNRSKTLSSNINKIPESRENIFSNIFMPSLNGNVNWRYNSMWSSAVNESRIMQNVSVRHPIVYRSFSDSRLQQQHLNLVYLNNAGTTTNHYNRYHMRRSNTPDSTNITAVAERDRQQAWTWRTWQHITYGKKFATKTSNKMSCNFTLMSYNVLAQELLTEHSYLYRGHHPKALLWEQRWTNLLAEIKQHNADILCLQEVQASHLENYYNELRKLGYDGLFKQRTGIRTDGCAIYYKSSLLNLVEYTTVEFNQSNIPVLNRDNVGIIVKFSPKQNPQNEFVVATTHLLYNPRREDVRLAQTQVLLSEVDRISFKKDGLNHSHLPIIITGDFNLTPNSAVYELITRGVLEYEHLTNRSLSKILANDTFVNATGKLLIPSSLRITDQCQHADLVEKRKENENLSREDELKVIQLQHSERILNGKCTKKASRSHFSTGTLSHHLALKSAYEHRHGDAVEATTFQDQWITVDYIFYSGVRDKHDLIREGKLKLISRYTIPTRHQLEGIRIPNFAFGSDHFSLVVKFQLDP</sequence>
<name>A0A8K0G336_IGNLU</name>
<protein>
    <recommendedName>
        <fullName evidence="2">Endonuclease/exonuclease/phosphatase domain-containing protein</fullName>
    </recommendedName>
</protein>